<feature type="compositionally biased region" description="Basic and acidic residues" evidence="1">
    <location>
        <begin position="1"/>
        <end position="31"/>
    </location>
</feature>
<evidence type="ECO:0000256" key="1">
    <source>
        <dbReference type="SAM" id="MobiDB-lite"/>
    </source>
</evidence>
<keyword evidence="3" id="KW-1185">Reference proteome</keyword>
<organism evidence="2 3">
    <name type="scientific">Phanerochaete sordida</name>
    <dbReference type="NCBI Taxonomy" id="48140"/>
    <lineage>
        <taxon>Eukaryota</taxon>
        <taxon>Fungi</taxon>
        <taxon>Dikarya</taxon>
        <taxon>Basidiomycota</taxon>
        <taxon>Agaricomycotina</taxon>
        <taxon>Agaricomycetes</taxon>
        <taxon>Polyporales</taxon>
        <taxon>Phanerochaetaceae</taxon>
        <taxon>Phanerochaete</taxon>
    </lineage>
</organism>
<accession>A0A9P3GUN8</accession>
<protein>
    <submittedName>
        <fullName evidence="2">Uncharacterized protein</fullName>
    </submittedName>
</protein>
<feature type="region of interest" description="Disordered" evidence="1">
    <location>
        <begin position="1"/>
        <end position="59"/>
    </location>
</feature>
<dbReference type="AlphaFoldDB" id="A0A9P3GUN8"/>
<reference evidence="2 3" key="1">
    <citation type="submission" date="2021-08" db="EMBL/GenBank/DDBJ databases">
        <title>Draft Genome Sequence of Phanerochaete sordida strain YK-624.</title>
        <authorList>
            <person name="Mori T."/>
            <person name="Dohra H."/>
            <person name="Suzuki T."/>
            <person name="Kawagishi H."/>
            <person name="Hirai H."/>
        </authorList>
    </citation>
    <scope>NUCLEOTIDE SEQUENCE [LARGE SCALE GENOMIC DNA]</scope>
    <source>
        <strain evidence="2 3">YK-624</strain>
    </source>
</reference>
<gene>
    <name evidence="2" type="ORF">PsYK624_171010</name>
</gene>
<proteinExistence type="predicted"/>
<dbReference type="EMBL" id="BPQB01000205">
    <property type="protein sequence ID" value="GJF00800.1"/>
    <property type="molecule type" value="Genomic_DNA"/>
</dbReference>
<name>A0A9P3GUN8_9APHY</name>
<evidence type="ECO:0000313" key="2">
    <source>
        <dbReference type="EMBL" id="GJF00800.1"/>
    </source>
</evidence>
<comment type="caution">
    <text evidence="2">The sequence shown here is derived from an EMBL/GenBank/DDBJ whole genome shotgun (WGS) entry which is preliminary data.</text>
</comment>
<dbReference type="Proteomes" id="UP000703269">
    <property type="component" value="Unassembled WGS sequence"/>
</dbReference>
<sequence>MARDSKLARSPKEKSDRGHITSSREHLRDGSSTRVRHKKSSVPTQKVPDAVAAAGGSRQALQEGQDTLKLYAKHRKIISTATTPFGACVKHHAAATAAPHSAPFCSKVLASRHSGFFAAGLG</sequence>
<evidence type="ECO:0000313" key="3">
    <source>
        <dbReference type="Proteomes" id="UP000703269"/>
    </source>
</evidence>